<dbReference type="Pfam" id="PF03372">
    <property type="entry name" value="Exo_endo_phos"/>
    <property type="match status" value="1"/>
</dbReference>
<keyword evidence="4 6" id="KW-0460">Magnesium</keyword>
<evidence type="ECO:0000313" key="10">
    <source>
        <dbReference type="EMBL" id="AWT27031.1"/>
    </source>
</evidence>
<dbReference type="InterPro" id="IPR037493">
    <property type="entry name" value="ExoIII-like"/>
</dbReference>
<keyword evidence="6" id="KW-0464">Manganese</keyword>
<evidence type="ECO:0000256" key="1">
    <source>
        <dbReference type="ARBA" id="ARBA00007092"/>
    </source>
</evidence>
<feature type="binding site" evidence="6">
    <location>
        <position position="11"/>
    </location>
    <ligand>
        <name>Mg(2+)</name>
        <dbReference type="ChEBI" id="CHEBI:18420"/>
        <label>1</label>
    </ligand>
</feature>
<feature type="domain" description="Endonuclease/exonuclease/phosphatase" evidence="9">
    <location>
        <begin position="8"/>
        <end position="251"/>
    </location>
</feature>
<evidence type="ECO:0000256" key="5">
    <source>
        <dbReference type="PIRSR" id="PIRSR604808-1"/>
    </source>
</evidence>
<feature type="binding site" evidence="6">
    <location>
        <position position="155"/>
    </location>
    <ligand>
        <name>Mg(2+)</name>
        <dbReference type="ChEBI" id="CHEBI:18420"/>
        <label>1</label>
    </ligand>
</feature>
<evidence type="ECO:0000256" key="7">
    <source>
        <dbReference type="PIRSR" id="PIRSR604808-3"/>
    </source>
</evidence>
<proteinExistence type="inferred from homology"/>
<evidence type="ECO:0000256" key="3">
    <source>
        <dbReference type="ARBA" id="ARBA00022801"/>
    </source>
</evidence>
<dbReference type="EMBL" id="CP024988">
    <property type="protein sequence ID" value="AWT27031.1"/>
    <property type="molecule type" value="Genomic_DNA"/>
</dbReference>
<accession>A0A2Z3YTJ9</accession>
<dbReference type="NCBIfam" id="TIGR00633">
    <property type="entry name" value="xth"/>
    <property type="match status" value="1"/>
</dbReference>
<dbReference type="InterPro" id="IPR036691">
    <property type="entry name" value="Endo/exonu/phosph_ase_sf"/>
</dbReference>
<feature type="region of interest" description="Disordered" evidence="8">
    <location>
        <begin position="231"/>
        <end position="275"/>
    </location>
</feature>
<comment type="cofactor">
    <cofactor evidence="6">
        <name>Mg(2+)</name>
        <dbReference type="ChEBI" id="CHEBI:18420"/>
    </cofactor>
    <cofactor evidence="6">
        <name>Mn(2+)</name>
        <dbReference type="ChEBI" id="CHEBI:29035"/>
    </cofactor>
    <text evidence="6">Probably binds two magnesium or manganese ions per subunit.</text>
</comment>
<feature type="active site" evidence="5">
    <location>
        <position position="115"/>
    </location>
</feature>
<gene>
    <name evidence="10" type="primary">xthA</name>
    <name evidence="10" type="ORF">Csp1_22810</name>
</gene>
<dbReference type="GO" id="GO:0006281">
    <property type="term" value="P:DNA repair"/>
    <property type="evidence" value="ECO:0007669"/>
    <property type="project" value="InterPro"/>
</dbReference>
<feature type="binding site" evidence="6">
    <location>
        <position position="250"/>
    </location>
    <ligand>
        <name>Mg(2+)</name>
        <dbReference type="ChEBI" id="CHEBI:18420"/>
        <label>1</label>
    </ligand>
</feature>
<evidence type="ECO:0000256" key="8">
    <source>
        <dbReference type="SAM" id="MobiDB-lite"/>
    </source>
</evidence>
<keyword evidence="2 6" id="KW-0479">Metal-binding</keyword>
<feature type="site" description="Interaction with DNA substrate" evidence="7">
    <location>
        <position position="251"/>
    </location>
</feature>
<evidence type="ECO:0000259" key="9">
    <source>
        <dbReference type="Pfam" id="PF03372"/>
    </source>
</evidence>
<reference evidence="11" key="1">
    <citation type="submission" date="2017-11" db="EMBL/GenBank/DDBJ databases">
        <title>Otitis media/interna in a cat caused by the recently described species Corynebacterium provencense.</title>
        <authorList>
            <person name="Kittl S."/>
            <person name="Brodard I."/>
            <person name="Rychener L."/>
            <person name="Jores J."/>
            <person name="Roosje P."/>
            <person name="Gobeli Brawand S."/>
        </authorList>
    </citation>
    <scope>NUCLEOTIDE SEQUENCE [LARGE SCALE GENOMIC DNA]</scope>
    <source>
        <strain evidence="11">17KM38</strain>
    </source>
</reference>
<keyword evidence="11" id="KW-1185">Reference proteome</keyword>
<feature type="active site" description="Proton donor/acceptor" evidence="5">
    <location>
        <position position="153"/>
    </location>
</feature>
<feature type="active site" description="Proton acceptor" evidence="5">
    <location>
        <position position="251"/>
    </location>
</feature>
<dbReference type="KEGG" id="cpre:Csp1_22810"/>
<dbReference type="PANTHER" id="PTHR43250">
    <property type="entry name" value="EXODEOXYRIBONUCLEASE III"/>
    <property type="match status" value="1"/>
</dbReference>
<name>A0A2Z3YTJ9_9CORY</name>
<sequence>MPSALRIATWNINSARTREDRVREFLARSDVDVLCLQETKCTDAQFPDFSDTGYRQVHHGDGSFNGVALLSRVGVSDVRTDFGQPGFDKDPAAPQEPEARALGAVCGGVEVWSLYVPNGREISDRHYTYKLDFLGALASYAEKTEGPLVLAGDFNIIPTDDDVWDPSLFVGKTHVTPRERAALRRLEDAGLTESTAPLTGTYSYWDYQSLRFQRGQGIRIDLQFCRGITPSAGEAPVTDTDERRGRGASDHAPVTVTYTVPSLPSLPAESAVSGS</sequence>
<organism evidence="10 11">
    <name type="scientific">Corynebacterium provencense</name>
    <dbReference type="NCBI Taxonomy" id="1737425"/>
    <lineage>
        <taxon>Bacteria</taxon>
        <taxon>Bacillati</taxon>
        <taxon>Actinomycetota</taxon>
        <taxon>Actinomycetes</taxon>
        <taxon>Mycobacteriales</taxon>
        <taxon>Corynebacteriaceae</taxon>
        <taxon>Corynebacterium</taxon>
    </lineage>
</organism>
<protein>
    <submittedName>
        <fullName evidence="10">Exodeoxyribonuclease III</fullName>
        <ecNumber evidence="10">3.1.11.2</ecNumber>
    </submittedName>
</protein>
<dbReference type="EC" id="3.1.11.2" evidence="10"/>
<dbReference type="GO" id="GO:0008311">
    <property type="term" value="F:double-stranded DNA 3'-5' DNA exonuclease activity"/>
    <property type="evidence" value="ECO:0007669"/>
    <property type="project" value="UniProtKB-EC"/>
</dbReference>
<dbReference type="Gene3D" id="3.60.10.10">
    <property type="entry name" value="Endonuclease/exonuclease/phosphatase"/>
    <property type="match status" value="1"/>
</dbReference>
<dbReference type="InterPro" id="IPR004808">
    <property type="entry name" value="AP_endonuc_1"/>
</dbReference>
<dbReference type="PANTHER" id="PTHR43250:SF2">
    <property type="entry name" value="EXODEOXYRIBONUCLEASE III"/>
    <property type="match status" value="1"/>
</dbReference>
<feature type="binding site" evidence="6">
    <location>
        <position position="38"/>
    </location>
    <ligand>
        <name>Mg(2+)</name>
        <dbReference type="ChEBI" id="CHEBI:18420"/>
        <label>1</label>
    </ligand>
</feature>
<dbReference type="AlphaFoldDB" id="A0A2Z3YTJ9"/>
<dbReference type="GO" id="GO:0046872">
    <property type="term" value="F:metal ion binding"/>
    <property type="evidence" value="ECO:0007669"/>
    <property type="project" value="UniProtKB-KW"/>
</dbReference>
<evidence type="ECO:0000256" key="4">
    <source>
        <dbReference type="ARBA" id="ARBA00022842"/>
    </source>
</evidence>
<feature type="binding site" evidence="6">
    <location>
        <position position="153"/>
    </location>
    <ligand>
        <name>Mg(2+)</name>
        <dbReference type="ChEBI" id="CHEBI:18420"/>
        <label>1</label>
    </ligand>
</feature>
<dbReference type="PROSITE" id="PS51435">
    <property type="entry name" value="AP_NUCLEASE_F1_4"/>
    <property type="match status" value="1"/>
</dbReference>
<dbReference type="Proteomes" id="UP000247696">
    <property type="component" value="Chromosome"/>
</dbReference>
<dbReference type="STRING" id="1737425.GCA_900049755_02861"/>
<dbReference type="CDD" id="cd09086">
    <property type="entry name" value="ExoIII-like_AP-endo"/>
    <property type="match status" value="1"/>
</dbReference>
<feature type="site" description="Transition state stabilizer" evidence="7">
    <location>
        <position position="155"/>
    </location>
</feature>
<comment type="similarity">
    <text evidence="1">Belongs to the DNA repair enzymes AP/ExoA family.</text>
</comment>
<evidence type="ECO:0000256" key="2">
    <source>
        <dbReference type="ARBA" id="ARBA00022723"/>
    </source>
</evidence>
<evidence type="ECO:0000256" key="6">
    <source>
        <dbReference type="PIRSR" id="PIRSR604808-2"/>
    </source>
</evidence>
<feature type="compositionally biased region" description="Basic and acidic residues" evidence="8">
    <location>
        <begin position="240"/>
        <end position="249"/>
    </location>
</feature>
<feature type="site" description="Important for catalytic activity" evidence="7">
    <location>
        <position position="221"/>
    </location>
</feature>
<keyword evidence="3 10" id="KW-0378">Hydrolase</keyword>
<dbReference type="InterPro" id="IPR005135">
    <property type="entry name" value="Endo/exonuclease/phosphatase"/>
</dbReference>
<feature type="binding site" evidence="6">
    <location>
        <position position="251"/>
    </location>
    <ligand>
        <name>Mg(2+)</name>
        <dbReference type="ChEBI" id="CHEBI:18420"/>
        <label>1</label>
    </ligand>
</feature>
<evidence type="ECO:0000313" key="11">
    <source>
        <dbReference type="Proteomes" id="UP000247696"/>
    </source>
</evidence>
<dbReference type="SUPFAM" id="SSF56219">
    <property type="entry name" value="DNase I-like"/>
    <property type="match status" value="1"/>
</dbReference>